<sequence>MSALASPSETIDDSVGHHGVSSVFSVRRNPKHDVKGLTTEELAARNDLVLALPARIEAIPDGTAGGPKSTSAWAPSTMSHGRFDDDYFQESHESSQFRHEFEMRKIKQAGLDALKNMASDMNELDRQVPLRDEIDSKLVLFVVYVIDLEPSVYVSAGSGLGSGSVV</sequence>
<comment type="caution">
    <text evidence="1">The sequence shown here is derived from an EMBL/GenBank/DDBJ whole genome shotgun (WGS) entry which is preliminary data.</text>
</comment>
<evidence type="ECO:0000313" key="2">
    <source>
        <dbReference type="Proteomes" id="UP000824890"/>
    </source>
</evidence>
<accession>A0ABQ8CKW6</accession>
<evidence type="ECO:0000313" key="1">
    <source>
        <dbReference type="EMBL" id="KAH0917681.1"/>
    </source>
</evidence>
<protein>
    <submittedName>
        <fullName evidence="1">Uncharacterized protein</fullName>
    </submittedName>
</protein>
<reference evidence="1 2" key="1">
    <citation type="submission" date="2021-05" db="EMBL/GenBank/DDBJ databases">
        <title>Genome Assembly of Synthetic Allotetraploid Brassica napus Reveals Homoeologous Exchanges between Subgenomes.</title>
        <authorList>
            <person name="Davis J.T."/>
        </authorList>
    </citation>
    <scope>NUCLEOTIDE SEQUENCE [LARGE SCALE GENOMIC DNA]</scope>
    <source>
        <strain evidence="2">cv. Da-Ae</strain>
        <tissue evidence="1">Seedling</tissue>
    </source>
</reference>
<gene>
    <name evidence="1" type="ORF">HID58_025341</name>
</gene>
<keyword evidence="2" id="KW-1185">Reference proteome</keyword>
<organism evidence="1 2">
    <name type="scientific">Brassica napus</name>
    <name type="common">Rape</name>
    <dbReference type="NCBI Taxonomy" id="3708"/>
    <lineage>
        <taxon>Eukaryota</taxon>
        <taxon>Viridiplantae</taxon>
        <taxon>Streptophyta</taxon>
        <taxon>Embryophyta</taxon>
        <taxon>Tracheophyta</taxon>
        <taxon>Spermatophyta</taxon>
        <taxon>Magnoliopsida</taxon>
        <taxon>eudicotyledons</taxon>
        <taxon>Gunneridae</taxon>
        <taxon>Pentapetalae</taxon>
        <taxon>rosids</taxon>
        <taxon>malvids</taxon>
        <taxon>Brassicales</taxon>
        <taxon>Brassicaceae</taxon>
        <taxon>Brassiceae</taxon>
        <taxon>Brassica</taxon>
    </lineage>
</organism>
<dbReference type="Proteomes" id="UP000824890">
    <property type="component" value="Unassembled WGS sequence"/>
</dbReference>
<name>A0ABQ8CKW6_BRANA</name>
<proteinExistence type="predicted"/>
<dbReference type="EMBL" id="JAGKQM010000007">
    <property type="protein sequence ID" value="KAH0917681.1"/>
    <property type="molecule type" value="Genomic_DNA"/>
</dbReference>